<dbReference type="InterPro" id="IPR001965">
    <property type="entry name" value="Znf_PHD"/>
</dbReference>
<organism evidence="8 9">
    <name type="scientific">Papaver somniferum</name>
    <name type="common">Opium poppy</name>
    <dbReference type="NCBI Taxonomy" id="3469"/>
    <lineage>
        <taxon>Eukaryota</taxon>
        <taxon>Viridiplantae</taxon>
        <taxon>Streptophyta</taxon>
        <taxon>Embryophyta</taxon>
        <taxon>Tracheophyta</taxon>
        <taxon>Spermatophyta</taxon>
        <taxon>Magnoliopsida</taxon>
        <taxon>Ranunculales</taxon>
        <taxon>Papaveraceae</taxon>
        <taxon>Papaveroideae</taxon>
        <taxon>Papaver</taxon>
    </lineage>
</organism>
<reference evidence="8 9" key="1">
    <citation type="journal article" date="2018" name="Science">
        <title>The opium poppy genome and morphinan production.</title>
        <authorList>
            <person name="Guo L."/>
            <person name="Winzer T."/>
            <person name="Yang X."/>
            <person name="Li Y."/>
            <person name="Ning Z."/>
            <person name="He Z."/>
            <person name="Teodor R."/>
            <person name="Lu Y."/>
            <person name="Bowser T.A."/>
            <person name="Graham I.A."/>
            <person name="Ye K."/>
        </authorList>
    </citation>
    <scope>NUCLEOTIDE SEQUENCE [LARGE SCALE GENOMIC DNA]</scope>
    <source>
        <strain evidence="9">cv. HN1</strain>
        <tissue evidence="8">Leaves</tissue>
    </source>
</reference>
<comment type="subcellular location">
    <subcellularLocation>
        <location evidence="1">Nucleus</location>
    </subcellularLocation>
</comment>
<keyword evidence="3 6" id="KW-0863">Zinc-finger</keyword>
<evidence type="ECO:0000256" key="2">
    <source>
        <dbReference type="ARBA" id="ARBA00022723"/>
    </source>
</evidence>
<protein>
    <recommendedName>
        <fullName evidence="7">PHD-type domain-containing protein</fullName>
    </recommendedName>
</protein>
<dbReference type="Proteomes" id="UP000316621">
    <property type="component" value="Chromosome 9"/>
</dbReference>
<dbReference type="STRING" id="3469.A0A4Y7KYV1"/>
<dbReference type="InterPro" id="IPR059153">
    <property type="entry name" value="NSD_PHD-1st"/>
</dbReference>
<dbReference type="EMBL" id="CM010723">
    <property type="protein sequence ID" value="RZC77105.1"/>
    <property type="molecule type" value="Genomic_DNA"/>
</dbReference>
<keyword evidence="5" id="KW-0539">Nucleus</keyword>
<dbReference type="SUPFAM" id="SSF57903">
    <property type="entry name" value="FYVE/PHD zinc finger"/>
    <property type="match status" value="2"/>
</dbReference>
<keyword evidence="2" id="KW-0479">Metal-binding</keyword>
<evidence type="ECO:0000256" key="6">
    <source>
        <dbReference type="PROSITE-ProRule" id="PRU00146"/>
    </source>
</evidence>
<keyword evidence="4" id="KW-0862">Zinc</keyword>
<dbReference type="GO" id="GO:0008270">
    <property type="term" value="F:zinc ion binding"/>
    <property type="evidence" value="ECO:0007669"/>
    <property type="project" value="UniProtKB-KW"/>
</dbReference>
<evidence type="ECO:0000313" key="9">
    <source>
        <dbReference type="Proteomes" id="UP000316621"/>
    </source>
</evidence>
<evidence type="ECO:0000313" key="8">
    <source>
        <dbReference type="EMBL" id="RZC77105.1"/>
    </source>
</evidence>
<accession>A0A4Y7KYV1</accession>
<feature type="domain" description="PHD-type" evidence="7">
    <location>
        <begin position="501"/>
        <end position="546"/>
    </location>
</feature>
<dbReference type="PANTHER" id="PTHR47025:SF2">
    <property type="entry name" value="AUTOIMMUNE REGULATOR"/>
    <property type="match status" value="1"/>
</dbReference>
<dbReference type="InterPro" id="IPR019787">
    <property type="entry name" value="Znf_PHD-finger"/>
</dbReference>
<gene>
    <name evidence="8" type="ORF">C5167_001249</name>
</gene>
<dbReference type="PROSITE" id="PS01359">
    <property type="entry name" value="ZF_PHD_1"/>
    <property type="match status" value="1"/>
</dbReference>
<keyword evidence="9" id="KW-1185">Reference proteome</keyword>
<dbReference type="InterPro" id="IPR032308">
    <property type="entry name" value="TDBD"/>
</dbReference>
<evidence type="ECO:0000256" key="4">
    <source>
        <dbReference type="ARBA" id="ARBA00022833"/>
    </source>
</evidence>
<evidence type="ECO:0000256" key="3">
    <source>
        <dbReference type="ARBA" id="ARBA00022771"/>
    </source>
</evidence>
<evidence type="ECO:0000256" key="5">
    <source>
        <dbReference type="ARBA" id="ARBA00023242"/>
    </source>
</evidence>
<name>A0A4Y7KYV1_PAPSO</name>
<dbReference type="Pfam" id="PF16135">
    <property type="entry name" value="TDBD"/>
    <property type="match status" value="2"/>
</dbReference>
<dbReference type="Pfam" id="PF23209">
    <property type="entry name" value="IDM1_C"/>
    <property type="match status" value="1"/>
</dbReference>
<dbReference type="SUPFAM" id="SSF55729">
    <property type="entry name" value="Acyl-CoA N-acyltransferases (Nat)"/>
    <property type="match status" value="1"/>
</dbReference>
<dbReference type="GO" id="GO:0042393">
    <property type="term" value="F:histone binding"/>
    <property type="evidence" value="ECO:0007669"/>
    <property type="project" value="TreeGrafter"/>
</dbReference>
<dbReference type="PANTHER" id="PTHR47025">
    <property type="entry name" value="AUTOIMMUNE REGULATOR"/>
    <property type="match status" value="1"/>
</dbReference>
<dbReference type="AlphaFoldDB" id="A0A4Y7KYV1"/>
<dbReference type="GO" id="GO:0000977">
    <property type="term" value="F:RNA polymerase II transcription regulatory region sequence-specific DNA binding"/>
    <property type="evidence" value="ECO:0007669"/>
    <property type="project" value="TreeGrafter"/>
</dbReference>
<dbReference type="Gramene" id="RZC77105">
    <property type="protein sequence ID" value="RZC77105"/>
    <property type="gene ID" value="C5167_001249"/>
</dbReference>
<dbReference type="InterPro" id="IPR011011">
    <property type="entry name" value="Znf_FYVE_PHD"/>
</dbReference>
<evidence type="ECO:0000259" key="7">
    <source>
        <dbReference type="PROSITE" id="PS50016"/>
    </source>
</evidence>
<evidence type="ECO:0000256" key="1">
    <source>
        <dbReference type="ARBA" id="ARBA00004123"/>
    </source>
</evidence>
<dbReference type="InterPro" id="IPR019786">
    <property type="entry name" value="Zinc_finger_PHD-type_CS"/>
</dbReference>
<sequence length="871" mass="96588">MVKYVESEEFVLLSGPRSGLKREFAFALKGQSEVLDGSIGRTRATKLLNPSFSSSSGNKRFKNLENDEKFDRNLVMGTDLSKEGGKRIDATVLPVCEESNEVTKSLICEEPSINLVGSLQAEEPPNLIDGDNGVSERPVIFYSRLRKKETREIPASENEEAIESDSSCKNQQVVEGECIRAPLSNKLEMKMSKKIGLTKFPTKLNELLGTGLLEGLHVSYIFGKKKEGLDGKIEKCGILCFCSFCNGRKVVSPMEFERHAGSGNKRAADYIYLENGNNLRYVMNACRNAPLDTLQSTIKNAVCSSPSVNKTTICSDCKGHLHWSPMNKAATLCTQCLESRKSQANVSWTSGTKTRSSKAVLPSEFAPRTTNVRGRLTKKDVHLHKLVFEEGGLHDGAELGYYHRGQKLLEGSKRGFGILCGCCNDVDQSYLIVLSSHRCTPRGYLSSSSVTLVSPSVFEAHAGWASRRKPYLNIYTSNGVSLHELSVSLSKDPNFSPRENDDLCSICADFGDLLLCDGCPRAFHRDCVGLSNLPPGKWYCSHCQQMYQREKFCEYNANAIAAGRVLGDDPIKQIYHRCIRTVKTQDVEVGGCALCRAHSFCKSGFGPGTVLLCDQCEKEYHVGCLKDHNMADLEELPEGEWFCCTDCKAIHTTLHQLLERKPLELPESLSGLIKTKHMEKCSSDNGDLDLRWSLLSGKLATADSNLFLSKAVAIFRDHFDPIIDLKSGRDLIPAMVLGRVIRDQDFGGMYCAVLTSNSIVVSAAILRIFGQKIAELPLVATSSEVQGRGYFQSLFSCIELLLGYLKVETLVLPAAEEAESIWTNKFGFKKINQEKLNKYRRNCQMMVFQGTSMLEKPVPPCMNAESFLMIN</sequence>
<dbReference type="OMA" id="ANGGEDH"/>
<dbReference type="InterPro" id="IPR016181">
    <property type="entry name" value="Acyl_CoA_acyltransferase"/>
</dbReference>
<proteinExistence type="predicted"/>
<dbReference type="GO" id="GO:0005634">
    <property type="term" value="C:nucleus"/>
    <property type="evidence" value="ECO:0007669"/>
    <property type="project" value="UniProtKB-SubCell"/>
</dbReference>
<dbReference type="PROSITE" id="PS50016">
    <property type="entry name" value="ZF_PHD_2"/>
    <property type="match status" value="1"/>
</dbReference>
<dbReference type="Pfam" id="PF23011">
    <property type="entry name" value="PHD-1st_NSD"/>
    <property type="match status" value="1"/>
</dbReference>
<dbReference type="InterPro" id="IPR013083">
    <property type="entry name" value="Znf_RING/FYVE/PHD"/>
</dbReference>
<dbReference type="Gene3D" id="3.30.40.10">
    <property type="entry name" value="Zinc/RING finger domain, C3HC4 (zinc finger)"/>
    <property type="match status" value="2"/>
</dbReference>
<dbReference type="GO" id="GO:0003682">
    <property type="term" value="F:chromatin binding"/>
    <property type="evidence" value="ECO:0007669"/>
    <property type="project" value="TreeGrafter"/>
</dbReference>
<dbReference type="GO" id="GO:0045944">
    <property type="term" value="P:positive regulation of transcription by RNA polymerase II"/>
    <property type="evidence" value="ECO:0007669"/>
    <property type="project" value="TreeGrafter"/>
</dbReference>
<dbReference type="InterPro" id="IPR056511">
    <property type="entry name" value="IDM1_C"/>
</dbReference>
<dbReference type="SMART" id="SM00249">
    <property type="entry name" value="PHD"/>
    <property type="match status" value="2"/>
</dbReference>